<organism evidence="6 7">
    <name type="scientific">Dechloromonas denitrificans</name>
    <dbReference type="NCBI Taxonomy" id="281362"/>
    <lineage>
        <taxon>Bacteria</taxon>
        <taxon>Pseudomonadati</taxon>
        <taxon>Pseudomonadota</taxon>
        <taxon>Betaproteobacteria</taxon>
        <taxon>Rhodocyclales</taxon>
        <taxon>Azonexaceae</taxon>
        <taxon>Dechloromonas</taxon>
    </lineage>
</organism>
<keyword evidence="3 4" id="KW-0998">Cell outer membrane</keyword>
<keyword evidence="4" id="KW-0564">Palmitate</keyword>
<evidence type="ECO:0000256" key="1">
    <source>
        <dbReference type="ARBA" id="ARBA00022729"/>
    </source>
</evidence>
<dbReference type="Pfam" id="PF04355">
    <property type="entry name" value="BamE"/>
    <property type="match status" value="1"/>
</dbReference>
<evidence type="ECO:0000256" key="4">
    <source>
        <dbReference type="HAMAP-Rule" id="MF_00925"/>
    </source>
</evidence>
<dbReference type="InterPro" id="IPR037873">
    <property type="entry name" value="BamE-like"/>
</dbReference>
<gene>
    <name evidence="4" type="primary">bamE</name>
    <name evidence="6" type="ORF">AT959_09495</name>
</gene>
<keyword evidence="7" id="KW-1185">Reference proteome</keyword>
<comment type="function">
    <text evidence="4">Part of the outer membrane protein assembly complex, which is involved in assembly and insertion of beta-barrel proteins into the outer membrane.</text>
</comment>
<dbReference type="GO" id="GO:0030674">
    <property type="term" value="F:protein-macromolecule adaptor activity"/>
    <property type="evidence" value="ECO:0007669"/>
    <property type="project" value="TreeGrafter"/>
</dbReference>
<comment type="caution">
    <text evidence="6">The sequence shown here is derived from an EMBL/GenBank/DDBJ whole genome shotgun (WGS) entry which is preliminary data.</text>
</comment>
<evidence type="ECO:0000256" key="2">
    <source>
        <dbReference type="ARBA" id="ARBA00023136"/>
    </source>
</evidence>
<dbReference type="GO" id="GO:0043165">
    <property type="term" value="P:Gram-negative-bacterium-type cell outer membrane assembly"/>
    <property type="evidence" value="ECO:0007669"/>
    <property type="project" value="UniProtKB-UniRule"/>
</dbReference>
<keyword evidence="2 4" id="KW-0472">Membrane</keyword>
<evidence type="ECO:0000313" key="6">
    <source>
        <dbReference type="EMBL" id="KXB30934.1"/>
    </source>
</evidence>
<dbReference type="GO" id="GO:1990063">
    <property type="term" value="C:Bam protein complex"/>
    <property type="evidence" value="ECO:0007669"/>
    <property type="project" value="TreeGrafter"/>
</dbReference>
<dbReference type="RefSeq" id="WP_066882732.1">
    <property type="nucleotide sequence ID" value="NZ_LODL01000019.1"/>
</dbReference>
<dbReference type="GO" id="GO:0051205">
    <property type="term" value="P:protein insertion into membrane"/>
    <property type="evidence" value="ECO:0007669"/>
    <property type="project" value="UniProtKB-UniRule"/>
</dbReference>
<evidence type="ECO:0000313" key="7">
    <source>
        <dbReference type="Proteomes" id="UP000070186"/>
    </source>
</evidence>
<reference evidence="6 7" key="1">
    <citation type="submission" date="2015-12" db="EMBL/GenBank/DDBJ databases">
        <title>Nitrous oxide reduction kinetics distinguish bacteria harboring typical versus atypical NosZ.</title>
        <authorList>
            <person name="Yoon S."/>
            <person name="Nissen S."/>
            <person name="Park D."/>
            <person name="Sanford R.A."/>
            <person name="Loeffler F.E."/>
        </authorList>
    </citation>
    <scope>NUCLEOTIDE SEQUENCE [LARGE SCALE GENOMIC DNA]</scope>
    <source>
        <strain evidence="6 7">ATCC BAA-841</strain>
    </source>
</reference>
<keyword evidence="4" id="KW-0449">Lipoprotein</keyword>
<dbReference type="PROSITE" id="PS51257">
    <property type="entry name" value="PROKAR_LIPOPROTEIN"/>
    <property type="match status" value="1"/>
</dbReference>
<sequence length="161" mass="18424">MPPSRLLPVAAFCTFLAACTYKPSFINEYKIDVQQGNVLTQEMVAQLKPGQTRDQVRFLLGTPMVTDIFHQQRWDYLYRYQNGQTGKVESRKFTVFFDVDGRLERVGGDVDTATVEDLTVPQMKTRLVDLGALSGEDAEKPLPPRQEPSYYQKFIDMMGFK</sequence>
<dbReference type="PANTHER" id="PTHR37482:SF1">
    <property type="entry name" value="OUTER MEMBRANE PROTEIN ASSEMBLY FACTOR BAME"/>
    <property type="match status" value="1"/>
</dbReference>
<comment type="subunit">
    <text evidence="4">Part of the Bam complex.</text>
</comment>
<feature type="domain" description="Outer membrane protein assembly factor BamE" evidence="5">
    <location>
        <begin position="36"/>
        <end position="105"/>
    </location>
</feature>
<protein>
    <recommendedName>
        <fullName evidence="4">Outer membrane protein assembly factor BamE</fullName>
    </recommendedName>
</protein>
<comment type="subcellular location">
    <subcellularLocation>
        <location evidence="4">Cell outer membrane</location>
        <topology evidence="4">Lipid-anchor</topology>
    </subcellularLocation>
</comment>
<accession>A0A133XJ22</accession>
<name>A0A133XJ22_9RHOO</name>
<dbReference type="STRING" id="281362.AT959_09495"/>
<dbReference type="Proteomes" id="UP000070186">
    <property type="component" value="Unassembled WGS sequence"/>
</dbReference>
<dbReference type="HAMAP" id="MF_00925">
    <property type="entry name" value="OM_assembly_BamE"/>
    <property type="match status" value="1"/>
</dbReference>
<dbReference type="EMBL" id="LODL01000019">
    <property type="protein sequence ID" value="KXB30934.1"/>
    <property type="molecule type" value="Genomic_DNA"/>
</dbReference>
<keyword evidence="1 4" id="KW-0732">Signal</keyword>
<comment type="similarity">
    <text evidence="4">Belongs to the BamE family.</text>
</comment>
<dbReference type="Gene3D" id="3.30.1450.10">
    <property type="match status" value="1"/>
</dbReference>
<dbReference type="InterPro" id="IPR007450">
    <property type="entry name" value="BamE_dom"/>
</dbReference>
<proteinExistence type="inferred from homology"/>
<dbReference type="InterPro" id="IPR026592">
    <property type="entry name" value="BamE"/>
</dbReference>
<dbReference type="PANTHER" id="PTHR37482">
    <property type="entry name" value="OUTER MEMBRANE PROTEIN ASSEMBLY FACTOR BAME"/>
    <property type="match status" value="1"/>
</dbReference>
<dbReference type="AlphaFoldDB" id="A0A133XJ22"/>
<evidence type="ECO:0000256" key="3">
    <source>
        <dbReference type="ARBA" id="ARBA00023237"/>
    </source>
</evidence>
<evidence type="ECO:0000259" key="5">
    <source>
        <dbReference type="Pfam" id="PF04355"/>
    </source>
</evidence>